<gene>
    <name evidence="2" type="ORF">BCT23_10140</name>
</gene>
<sequence length="130" mass="14604">MKVSLLNKLLLGVEGLIVGFLLLLSLVLLVDDRPLFFIMLLLSILSMVSLIYLLTKTILGSVESVRKRFVYLSHVGLLVTAFGFLILLINGNEFKNHSPNAPFSIFAFGAIALIPYCHVMVINRFFKHHM</sequence>
<name>A0A2N7LFG1_9GAMM</name>
<feature type="transmembrane region" description="Helical" evidence="1">
    <location>
        <begin position="9"/>
        <end position="29"/>
    </location>
</feature>
<keyword evidence="1" id="KW-0472">Membrane</keyword>
<organism evidence="2 3">
    <name type="scientific">Enterovibrio norvegicus</name>
    <dbReference type="NCBI Taxonomy" id="188144"/>
    <lineage>
        <taxon>Bacteria</taxon>
        <taxon>Pseudomonadati</taxon>
        <taxon>Pseudomonadota</taxon>
        <taxon>Gammaproteobacteria</taxon>
        <taxon>Vibrionales</taxon>
        <taxon>Vibrionaceae</taxon>
        <taxon>Enterovibrio</taxon>
    </lineage>
</organism>
<proteinExistence type="predicted"/>
<evidence type="ECO:0000313" key="3">
    <source>
        <dbReference type="Proteomes" id="UP000235387"/>
    </source>
</evidence>
<protein>
    <submittedName>
        <fullName evidence="2">Uncharacterized protein</fullName>
    </submittedName>
</protein>
<evidence type="ECO:0000313" key="2">
    <source>
        <dbReference type="EMBL" id="PMN94206.1"/>
    </source>
</evidence>
<dbReference type="Proteomes" id="UP000235387">
    <property type="component" value="Unassembled WGS sequence"/>
</dbReference>
<keyword evidence="1" id="KW-0812">Transmembrane</keyword>
<accession>A0A2N7LFG1</accession>
<dbReference type="RefSeq" id="WP_102318670.1">
    <property type="nucleotide sequence ID" value="NZ_MDAL01000008.1"/>
</dbReference>
<keyword evidence="1" id="KW-1133">Transmembrane helix</keyword>
<feature type="transmembrane region" description="Helical" evidence="1">
    <location>
        <begin position="69"/>
        <end position="89"/>
    </location>
</feature>
<comment type="caution">
    <text evidence="2">The sequence shown here is derived from an EMBL/GenBank/DDBJ whole genome shotgun (WGS) entry which is preliminary data.</text>
</comment>
<reference evidence="3" key="1">
    <citation type="submission" date="2016-07" db="EMBL/GenBank/DDBJ databases">
        <title>Nontailed viruses are major unrecognized killers of bacteria in the ocean.</title>
        <authorList>
            <person name="Kauffman K."/>
            <person name="Hussain F."/>
            <person name="Yang J."/>
            <person name="Arevalo P."/>
            <person name="Brown J."/>
            <person name="Cutler M."/>
            <person name="Kelly L."/>
            <person name="Polz M.F."/>
        </authorList>
    </citation>
    <scope>NUCLEOTIDE SEQUENCE [LARGE SCALE GENOMIC DNA]</scope>
    <source>
        <strain evidence="3">10N.261.45.A10</strain>
    </source>
</reference>
<dbReference type="AlphaFoldDB" id="A0A2N7LFG1"/>
<feature type="transmembrane region" description="Helical" evidence="1">
    <location>
        <begin position="35"/>
        <end position="54"/>
    </location>
</feature>
<evidence type="ECO:0000256" key="1">
    <source>
        <dbReference type="SAM" id="Phobius"/>
    </source>
</evidence>
<dbReference type="EMBL" id="MDAL01000008">
    <property type="protein sequence ID" value="PMN94206.1"/>
    <property type="molecule type" value="Genomic_DNA"/>
</dbReference>
<feature type="transmembrane region" description="Helical" evidence="1">
    <location>
        <begin position="101"/>
        <end position="122"/>
    </location>
</feature>